<gene>
    <name evidence="8" type="ORF">G3574_00155</name>
</gene>
<dbReference type="RefSeq" id="WP_163959667.1">
    <property type="nucleotide sequence ID" value="NZ_JAAIVB010000003.1"/>
</dbReference>
<dbReference type="GO" id="GO:0005886">
    <property type="term" value="C:plasma membrane"/>
    <property type="evidence" value="ECO:0007669"/>
    <property type="project" value="UniProtKB-SubCell"/>
</dbReference>
<evidence type="ECO:0000256" key="2">
    <source>
        <dbReference type="ARBA" id="ARBA00022475"/>
    </source>
</evidence>
<comment type="caution">
    <text evidence="8">The sequence shown here is derived from an EMBL/GenBank/DDBJ whole genome shotgun (WGS) entry which is preliminary data.</text>
</comment>
<keyword evidence="9" id="KW-1185">Reference proteome</keyword>
<keyword evidence="5" id="KW-0472">Membrane</keyword>
<keyword evidence="8" id="KW-0418">Kinase</keyword>
<organism evidence="8 9">
    <name type="scientific">Noviherbaspirillum galbum</name>
    <dbReference type="NCBI Taxonomy" id="2709383"/>
    <lineage>
        <taxon>Bacteria</taxon>
        <taxon>Pseudomonadati</taxon>
        <taxon>Pseudomonadota</taxon>
        <taxon>Betaproteobacteria</taxon>
        <taxon>Burkholderiales</taxon>
        <taxon>Oxalobacteraceae</taxon>
        <taxon>Noviherbaspirillum</taxon>
    </lineage>
</organism>
<dbReference type="GO" id="GO:0016301">
    <property type="term" value="F:kinase activity"/>
    <property type="evidence" value="ECO:0007669"/>
    <property type="project" value="UniProtKB-KW"/>
</dbReference>
<dbReference type="SMART" id="SM01049">
    <property type="entry name" value="Cache_2"/>
    <property type="match status" value="1"/>
</dbReference>
<feature type="chain" id="PRO_5025446172" evidence="6">
    <location>
        <begin position="23"/>
        <end position="152"/>
    </location>
</feature>
<keyword evidence="6" id="KW-0732">Signal</keyword>
<reference evidence="8 9" key="1">
    <citation type="submission" date="2020-02" db="EMBL/GenBank/DDBJ databases">
        <authorList>
            <person name="Kim M.K."/>
        </authorList>
    </citation>
    <scope>NUCLEOTIDE SEQUENCE [LARGE SCALE GENOMIC DNA]</scope>
    <source>
        <strain evidence="8 9">17J57-3</strain>
    </source>
</reference>
<accession>A0A6B3SEZ7</accession>
<dbReference type="Gene3D" id="3.30.450.20">
    <property type="entry name" value="PAS domain"/>
    <property type="match status" value="1"/>
</dbReference>
<keyword evidence="3" id="KW-0812">Transmembrane</keyword>
<sequence length="152" mass="17348">MRMLNKWVAAAMLAILANTAFAADKPPAEQAVELVHKVIDYMKANGKEKTIAEVNSVNGQFRKGELYVTINDMQANTLAHGANPKMQGKNLIDLRDPDGKYFMRERLELAKKQKSGWQDYKFVNPVDGKMERKAMYFERFDDLIVNCGIYKN</sequence>
<proteinExistence type="predicted"/>
<comment type="subcellular location">
    <subcellularLocation>
        <location evidence="1">Cell membrane</location>
        <topology evidence="1">Multi-pass membrane protein</topology>
    </subcellularLocation>
</comment>
<dbReference type="AlphaFoldDB" id="A0A6B3SEZ7"/>
<name>A0A6B3SEZ7_9BURK</name>
<keyword evidence="2" id="KW-1003">Cell membrane</keyword>
<evidence type="ECO:0000313" key="9">
    <source>
        <dbReference type="Proteomes" id="UP000482155"/>
    </source>
</evidence>
<dbReference type="EMBL" id="JAAIVB010000003">
    <property type="protein sequence ID" value="NEX59477.1"/>
    <property type="molecule type" value="Genomic_DNA"/>
</dbReference>
<evidence type="ECO:0000313" key="8">
    <source>
        <dbReference type="EMBL" id="NEX59477.1"/>
    </source>
</evidence>
<keyword evidence="8" id="KW-0808">Transferase</keyword>
<dbReference type="InterPro" id="IPR033480">
    <property type="entry name" value="sCache_2"/>
</dbReference>
<evidence type="ECO:0000256" key="5">
    <source>
        <dbReference type="ARBA" id="ARBA00023136"/>
    </source>
</evidence>
<dbReference type="Proteomes" id="UP000482155">
    <property type="component" value="Unassembled WGS sequence"/>
</dbReference>
<evidence type="ECO:0000256" key="3">
    <source>
        <dbReference type="ARBA" id="ARBA00022692"/>
    </source>
</evidence>
<feature type="signal peptide" evidence="6">
    <location>
        <begin position="1"/>
        <end position="22"/>
    </location>
</feature>
<evidence type="ECO:0000256" key="6">
    <source>
        <dbReference type="SAM" id="SignalP"/>
    </source>
</evidence>
<protein>
    <submittedName>
        <fullName evidence="8">Histidine kinase</fullName>
    </submittedName>
</protein>
<evidence type="ECO:0000259" key="7">
    <source>
        <dbReference type="SMART" id="SM01049"/>
    </source>
</evidence>
<feature type="domain" description="Single Cache" evidence="7">
    <location>
        <begin position="17"/>
        <end position="104"/>
    </location>
</feature>
<dbReference type="InterPro" id="IPR004010">
    <property type="entry name" value="Double_Cache_2"/>
</dbReference>
<evidence type="ECO:0000256" key="1">
    <source>
        <dbReference type="ARBA" id="ARBA00004651"/>
    </source>
</evidence>
<evidence type="ECO:0000256" key="4">
    <source>
        <dbReference type="ARBA" id="ARBA00022989"/>
    </source>
</evidence>
<dbReference type="Pfam" id="PF08269">
    <property type="entry name" value="dCache_2"/>
    <property type="match status" value="1"/>
</dbReference>
<keyword evidence="4" id="KW-1133">Transmembrane helix</keyword>